<evidence type="ECO:0000256" key="1">
    <source>
        <dbReference type="SAM" id="MobiDB-lite"/>
    </source>
</evidence>
<feature type="region of interest" description="Disordered" evidence="1">
    <location>
        <begin position="115"/>
        <end position="135"/>
    </location>
</feature>
<dbReference type="Proteomes" id="UP001519325">
    <property type="component" value="Unassembled WGS sequence"/>
</dbReference>
<evidence type="ECO:0000256" key="2">
    <source>
        <dbReference type="SAM" id="Phobius"/>
    </source>
</evidence>
<name>A0ABS4QMP9_9NOCA</name>
<sequence length="162" mass="16622">MDVSAVAEYAAAGGVAAIAAATYELWQFTRKTVRYPWRGKGEAVKEGEPLFPTFMFWLCSNVLLRVAVAMMVVGLQAAAGWIVGLGAAIVIGAGSTFALSGAASTYLPAETPAGDPVADPAVAETATGTGQGDPQVVATPAAEQIADPLPAPLASEEQWRQS</sequence>
<evidence type="ECO:0000313" key="4">
    <source>
        <dbReference type="Proteomes" id="UP001519325"/>
    </source>
</evidence>
<keyword evidence="2" id="KW-0812">Transmembrane</keyword>
<feature type="transmembrane region" description="Helical" evidence="2">
    <location>
        <begin position="6"/>
        <end position="29"/>
    </location>
</feature>
<keyword evidence="2" id="KW-1133">Transmembrane helix</keyword>
<reference evidence="3 4" key="1">
    <citation type="submission" date="2021-03" db="EMBL/GenBank/DDBJ databases">
        <title>Sequencing the genomes of 1000 actinobacteria strains.</title>
        <authorList>
            <person name="Klenk H.-P."/>
        </authorList>
    </citation>
    <scope>NUCLEOTIDE SEQUENCE [LARGE SCALE GENOMIC DNA]</scope>
    <source>
        <strain evidence="3 4">DSM 45516</strain>
    </source>
</reference>
<feature type="transmembrane region" description="Helical" evidence="2">
    <location>
        <begin position="78"/>
        <end position="99"/>
    </location>
</feature>
<dbReference type="RefSeq" id="WP_209896192.1">
    <property type="nucleotide sequence ID" value="NZ_JAGGMR010000001.1"/>
</dbReference>
<gene>
    <name evidence="3" type="ORF">BJ987_005883</name>
</gene>
<keyword evidence="4" id="KW-1185">Reference proteome</keyword>
<protein>
    <submittedName>
        <fullName evidence="3">Uncharacterized protein</fullName>
    </submittedName>
</protein>
<keyword evidence="2" id="KW-0472">Membrane</keyword>
<feature type="transmembrane region" description="Helical" evidence="2">
    <location>
        <begin position="50"/>
        <end position="72"/>
    </location>
</feature>
<proteinExistence type="predicted"/>
<comment type="caution">
    <text evidence="3">The sequence shown here is derived from an EMBL/GenBank/DDBJ whole genome shotgun (WGS) entry which is preliminary data.</text>
</comment>
<organism evidence="3 4">
    <name type="scientific">Nocardia goodfellowii</name>
    <dbReference type="NCBI Taxonomy" id="882446"/>
    <lineage>
        <taxon>Bacteria</taxon>
        <taxon>Bacillati</taxon>
        <taxon>Actinomycetota</taxon>
        <taxon>Actinomycetes</taxon>
        <taxon>Mycobacteriales</taxon>
        <taxon>Nocardiaceae</taxon>
        <taxon>Nocardia</taxon>
    </lineage>
</organism>
<dbReference type="EMBL" id="JAGGMR010000001">
    <property type="protein sequence ID" value="MBP2192982.1"/>
    <property type="molecule type" value="Genomic_DNA"/>
</dbReference>
<evidence type="ECO:0000313" key="3">
    <source>
        <dbReference type="EMBL" id="MBP2192982.1"/>
    </source>
</evidence>
<accession>A0ABS4QMP9</accession>